<name>A0A4R8G5L6_9RHOB</name>
<comment type="caution">
    <text evidence="1">The sequence shown here is derived from an EMBL/GenBank/DDBJ whole genome shotgun (WGS) entry which is preliminary data.</text>
</comment>
<evidence type="ECO:0000313" key="1">
    <source>
        <dbReference type="EMBL" id="TDX33723.1"/>
    </source>
</evidence>
<gene>
    <name evidence="1" type="ORF">EV657_101151</name>
</gene>
<protein>
    <submittedName>
        <fullName evidence="1">Uncharacterized protein</fullName>
    </submittedName>
</protein>
<proteinExistence type="predicted"/>
<dbReference type="RefSeq" id="WP_113668346.1">
    <property type="nucleotide sequence ID" value="NZ_SOEB01000001.1"/>
</dbReference>
<organism evidence="1 2">
    <name type="scientific">Rhodovulum visakhapatnamense</name>
    <dbReference type="NCBI Taxonomy" id="364297"/>
    <lineage>
        <taxon>Bacteria</taxon>
        <taxon>Pseudomonadati</taxon>
        <taxon>Pseudomonadota</taxon>
        <taxon>Alphaproteobacteria</taxon>
        <taxon>Rhodobacterales</taxon>
        <taxon>Paracoccaceae</taxon>
        <taxon>Rhodovulum</taxon>
    </lineage>
</organism>
<accession>A0A4R8G5L6</accession>
<sequence length="161" mass="17607">MRFPFPPVMILFVLAGCVDHTSSGAARGDAKFLSGDEILTKVIDQPLSTNVPSVWVFRSDGVEYSVGTKGHHWAAKGRWWLDGDVLCWQGVNNLLKTGRESGQILVTEITPYGPRCSRVVETPGGFEMTRTAKASSMQNWGLRKIDSMPAEPAVVVSQAEN</sequence>
<evidence type="ECO:0000313" key="2">
    <source>
        <dbReference type="Proteomes" id="UP000295484"/>
    </source>
</evidence>
<dbReference type="PROSITE" id="PS51257">
    <property type="entry name" value="PROKAR_LIPOPROTEIN"/>
    <property type="match status" value="1"/>
</dbReference>
<reference evidence="1 2" key="1">
    <citation type="submission" date="2019-03" db="EMBL/GenBank/DDBJ databases">
        <title>Genomic Encyclopedia of Type Strains, Phase IV (KMG-IV): sequencing the most valuable type-strain genomes for metagenomic binning, comparative biology and taxonomic classification.</title>
        <authorList>
            <person name="Goeker M."/>
        </authorList>
    </citation>
    <scope>NUCLEOTIDE SEQUENCE [LARGE SCALE GENOMIC DNA]</scope>
    <source>
        <strain evidence="1 2">JA181</strain>
    </source>
</reference>
<dbReference type="Proteomes" id="UP000295484">
    <property type="component" value="Unassembled WGS sequence"/>
</dbReference>
<dbReference type="AlphaFoldDB" id="A0A4R8G5L6"/>
<dbReference type="EMBL" id="SOEB01000001">
    <property type="protein sequence ID" value="TDX33723.1"/>
    <property type="molecule type" value="Genomic_DNA"/>
</dbReference>